<organism evidence="1">
    <name type="scientific">viral metagenome</name>
    <dbReference type="NCBI Taxonomy" id="1070528"/>
    <lineage>
        <taxon>unclassified sequences</taxon>
        <taxon>metagenomes</taxon>
        <taxon>organismal metagenomes</taxon>
    </lineage>
</organism>
<protein>
    <submittedName>
        <fullName evidence="1">Uncharacterized protein</fullName>
    </submittedName>
</protein>
<evidence type="ECO:0000313" key="1">
    <source>
        <dbReference type="EMBL" id="QHU17063.1"/>
    </source>
</evidence>
<dbReference type="AlphaFoldDB" id="A0A6C0KIB7"/>
<sequence>MIYTILLFFVFLYKSRQKLEPHYCTNMYEHVNEDITKYNVTRTKTSLEKLLALKRKIRYANYGGFDDRNITEDDSIHQIAENMRKYKLLKLLENGAIGELPKLDAIEEWQKIDGKSSIASDLTKGGLFRDWEWDF</sequence>
<accession>A0A6C0KIB7</accession>
<proteinExistence type="predicted"/>
<name>A0A6C0KIB7_9ZZZZ</name>
<dbReference type="EMBL" id="MN740898">
    <property type="protein sequence ID" value="QHU17063.1"/>
    <property type="molecule type" value="Genomic_DNA"/>
</dbReference>
<reference evidence="1" key="1">
    <citation type="journal article" date="2020" name="Nature">
        <title>Giant virus diversity and host interactions through global metagenomics.</title>
        <authorList>
            <person name="Schulz F."/>
            <person name="Roux S."/>
            <person name="Paez-Espino D."/>
            <person name="Jungbluth S."/>
            <person name="Walsh D.A."/>
            <person name="Denef V.J."/>
            <person name="McMahon K.D."/>
            <person name="Konstantinidis K.T."/>
            <person name="Eloe-Fadrosh E.A."/>
            <person name="Kyrpides N.C."/>
            <person name="Woyke T."/>
        </authorList>
    </citation>
    <scope>NUCLEOTIDE SEQUENCE</scope>
    <source>
        <strain evidence="1">GVMAG-S-3300012000-57</strain>
    </source>
</reference>